<evidence type="ECO:0000256" key="4">
    <source>
        <dbReference type="PIRSR" id="PIRSR606689-2"/>
    </source>
</evidence>
<evidence type="ECO:0000313" key="5">
    <source>
        <dbReference type="EMBL" id="KAK6544615.1"/>
    </source>
</evidence>
<feature type="binding site" evidence="3">
    <location>
        <begin position="135"/>
        <end position="138"/>
    </location>
    <ligand>
        <name>GTP</name>
        <dbReference type="ChEBI" id="CHEBI:37565"/>
    </ligand>
</feature>
<dbReference type="AlphaFoldDB" id="A0AAV9XR67"/>
<dbReference type="Gene3D" id="3.40.50.300">
    <property type="entry name" value="P-loop containing nucleotide triphosphate hydrolases"/>
    <property type="match status" value="1"/>
</dbReference>
<accession>A0AAV9XR67</accession>
<dbReference type="Pfam" id="PF00025">
    <property type="entry name" value="Arf"/>
    <property type="match status" value="1"/>
</dbReference>
<evidence type="ECO:0000256" key="1">
    <source>
        <dbReference type="ARBA" id="ARBA00022741"/>
    </source>
</evidence>
<evidence type="ECO:0000313" key="6">
    <source>
        <dbReference type="Proteomes" id="UP001365542"/>
    </source>
</evidence>
<name>A0AAV9XR67_9PEZI</name>
<keyword evidence="2 3" id="KW-0342">GTP-binding</keyword>
<comment type="caution">
    <text evidence="5">The sequence shown here is derived from an EMBL/GenBank/DDBJ whole genome shotgun (WGS) entry which is preliminary data.</text>
</comment>
<dbReference type="SMART" id="SM00177">
    <property type="entry name" value="ARF"/>
    <property type="match status" value="1"/>
</dbReference>
<feature type="binding site" evidence="3">
    <location>
        <begin position="26"/>
        <end position="33"/>
    </location>
    <ligand>
        <name>GTP</name>
        <dbReference type="ChEBI" id="CHEBI:37565"/>
    </ligand>
</feature>
<proteinExistence type="predicted"/>
<dbReference type="InterPro" id="IPR027417">
    <property type="entry name" value="P-loop_NTPase"/>
</dbReference>
<dbReference type="EMBL" id="JAVHJO010000001">
    <property type="protein sequence ID" value="KAK6544615.1"/>
    <property type="molecule type" value="Genomic_DNA"/>
</dbReference>
<dbReference type="GO" id="GO:0005525">
    <property type="term" value="F:GTP binding"/>
    <property type="evidence" value="ECO:0007669"/>
    <property type="project" value="UniProtKB-KW"/>
</dbReference>
<keyword evidence="4" id="KW-0460">Magnesium</keyword>
<feature type="binding site" evidence="4">
    <location>
        <position position="48"/>
    </location>
    <ligand>
        <name>Mg(2+)</name>
        <dbReference type="ChEBI" id="CHEBI:18420"/>
    </ligand>
</feature>
<dbReference type="PANTHER" id="PTHR11711">
    <property type="entry name" value="ADP RIBOSYLATION FACTOR-RELATED"/>
    <property type="match status" value="1"/>
</dbReference>
<evidence type="ECO:0000256" key="3">
    <source>
        <dbReference type="PIRSR" id="PIRSR606689-1"/>
    </source>
</evidence>
<sequence>MEKQLEFSTLLQKLEDLEPIHFLVLGLKNSGKTTLLRLFGEITTFKHTKDFTVETVVYRNITFTSFPISNEEFKPLQRKYYASEPGIPLIPIAGIIFLLDSTHSESQEIIDAYNDLAEVIHDDELWAVPLLIAANKSDLNKLCYFHISSNFNHRRLSTRRKNRIHNITGTTGAGLHAGLEWLVDEVLKSRSGGETEGAPPSVQPNGIAVELVKVAWDLFRRVIV</sequence>
<reference evidence="5 6" key="1">
    <citation type="submission" date="2019-10" db="EMBL/GenBank/DDBJ databases">
        <authorList>
            <person name="Palmer J.M."/>
        </authorList>
    </citation>
    <scope>NUCLEOTIDE SEQUENCE [LARGE SCALE GENOMIC DNA]</scope>
    <source>
        <strain evidence="5 6">TWF694</strain>
    </source>
</reference>
<organism evidence="5 6">
    <name type="scientific">Orbilia ellipsospora</name>
    <dbReference type="NCBI Taxonomy" id="2528407"/>
    <lineage>
        <taxon>Eukaryota</taxon>
        <taxon>Fungi</taxon>
        <taxon>Dikarya</taxon>
        <taxon>Ascomycota</taxon>
        <taxon>Pezizomycotina</taxon>
        <taxon>Orbiliomycetes</taxon>
        <taxon>Orbiliales</taxon>
        <taxon>Orbiliaceae</taxon>
        <taxon>Orbilia</taxon>
    </lineage>
</organism>
<keyword evidence="4" id="KW-0479">Metal-binding</keyword>
<dbReference type="PROSITE" id="PS51417">
    <property type="entry name" value="ARF"/>
    <property type="match status" value="1"/>
</dbReference>
<dbReference type="GO" id="GO:0003924">
    <property type="term" value="F:GTPase activity"/>
    <property type="evidence" value="ECO:0007669"/>
    <property type="project" value="InterPro"/>
</dbReference>
<dbReference type="Proteomes" id="UP001365542">
    <property type="component" value="Unassembled WGS sequence"/>
</dbReference>
<keyword evidence="6" id="KW-1185">Reference proteome</keyword>
<dbReference type="SUPFAM" id="SSF52540">
    <property type="entry name" value="P-loop containing nucleoside triphosphate hydrolases"/>
    <property type="match status" value="1"/>
</dbReference>
<dbReference type="InterPro" id="IPR006689">
    <property type="entry name" value="Small_GTPase_ARF/SAR"/>
</dbReference>
<keyword evidence="1 3" id="KW-0547">Nucleotide-binding</keyword>
<dbReference type="InterPro" id="IPR024156">
    <property type="entry name" value="Small_GTPase_ARF"/>
</dbReference>
<feature type="binding site" evidence="4">
    <location>
        <position position="33"/>
    </location>
    <ligand>
        <name>Mg(2+)</name>
        <dbReference type="ChEBI" id="CHEBI:18420"/>
    </ligand>
</feature>
<gene>
    <name evidence="5" type="ORF">TWF694_001303</name>
</gene>
<protein>
    <submittedName>
        <fullName evidence="5">Uncharacterized protein</fullName>
    </submittedName>
</protein>
<evidence type="ECO:0000256" key="2">
    <source>
        <dbReference type="ARBA" id="ARBA00023134"/>
    </source>
</evidence>
<dbReference type="GO" id="GO:0046872">
    <property type="term" value="F:metal ion binding"/>
    <property type="evidence" value="ECO:0007669"/>
    <property type="project" value="UniProtKB-KW"/>
</dbReference>